<evidence type="ECO:0000313" key="3">
    <source>
        <dbReference type="Proteomes" id="UP001266305"/>
    </source>
</evidence>
<keyword evidence="3" id="KW-1185">Reference proteome</keyword>
<comment type="caution">
    <text evidence="2">The sequence shown here is derived from an EMBL/GenBank/DDBJ whole genome shotgun (WGS) entry which is preliminary data.</text>
</comment>
<feature type="region of interest" description="Disordered" evidence="1">
    <location>
        <begin position="1"/>
        <end position="41"/>
    </location>
</feature>
<feature type="compositionally biased region" description="Polar residues" evidence="1">
    <location>
        <begin position="68"/>
        <end position="77"/>
    </location>
</feature>
<evidence type="ECO:0000256" key="1">
    <source>
        <dbReference type="SAM" id="MobiDB-lite"/>
    </source>
</evidence>
<dbReference type="EMBL" id="JASSZA010000015">
    <property type="protein sequence ID" value="KAK2091966.1"/>
    <property type="molecule type" value="Genomic_DNA"/>
</dbReference>
<name>A0ABQ9U4I1_SAGOE</name>
<evidence type="ECO:0000313" key="2">
    <source>
        <dbReference type="EMBL" id="KAK2091966.1"/>
    </source>
</evidence>
<sequence length="150" mass="15563">MPRARGHGAVADTLPPQRAWSSEARDSRAETHLGGEKPGTVGEQGVVTLVFRAIGGGDLRSQEELSRQARQPGSAFQESAACAQEADIQGLEEERGEMAWRLGRAAGAEGCQGTGPYAMDSGAFTVVLHIPDSSAGCEGLNRGQSGNGEA</sequence>
<dbReference type="Proteomes" id="UP001266305">
    <property type="component" value="Unassembled WGS sequence"/>
</dbReference>
<gene>
    <name evidence="2" type="ORF">P7K49_028494</name>
</gene>
<accession>A0ABQ9U4I1</accession>
<proteinExistence type="predicted"/>
<protein>
    <submittedName>
        <fullName evidence="2">Uncharacterized protein</fullName>
    </submittedName>
</protein>
<feature type="region of interest" description="Disordered" evidence="1">
    <location>
        <begin position="61"/>
        <end position="84"/>
    </location>
</feature>
<feature type="compositionally biased region" description="Basic and acidic residues" evidence="1">
    <location>
        <begin position="23"/>
        <end position="35"/>
    </location>
</feature>
<reference evidence="2 3" key="1">
    <citation type="submission" date="2023-05" db="EMBL/GenBank/DDBJ databases">
        <title>B98-5 Cell Line De Novo Hybrid Assembly: An Optical Mapping Approach.</title>
        <authorList>
            <person name="Kananen K."/>
            <person name="Auerbach J.A."/>
            <person name="Kautto E."/>
            <person name="Blachly J.S."/>
        </authorList>
    </citation>
    <scope>NUCLEOTIDE SEQUENCE [LARGE SCALE GENOMIC DNA]</scope>
    <source>
        <strain evidence="2">B95-8</strain>
        <tissue evidence="2">Cell line</tissue>
    </source>
</reference>
<organism evidence="2 3">
    <name type="scientific">Saguinus oedipus</name>
    <name type="common">Cotton-top tamarin</name>
    <name type="synonym">Oedipomidas oedipus</name>
    <dbReference type="NCBI Taxonomy" id="9490"/>
    <lineage>
        <taxon>Eukaryota</taxon>
        <taxon>Metazoa</taxon>
        <taxon>Chordata</taxon>
        <taxon>Craniata</taxon>
        <taxon>Vertebrata</taxon>
        <taxon>Euteleostomi</taxon>
        <taxon>Mammalia</taxon>
        <taxon>Eutheria</taxon>
        <taxon>Euarchontoglires</taxon>
        <taxon>Primates</taxon>
        <taxon>Haplorrhini</taxon>
        <taxon>Platyrrhini</taxon>
        <taxon>Cebidae</taxon>
        <taxon>Callitrichinae</taxon>
        <taxon>Saguinus</taxon>
    </lineage>
</organism>